<comment type="caution">
    <text evidence="2">The sequence shown here is derived from an EMBL/GenBank/DDBJ whole genome shotgun (WGS) entry which is preliminary data.</text>
</comment>
<keyword evidence="3" id="KW-1185">Reference proteome</keyword>
<dbReference type="Pfam" id="PF04669">
    <property type="entry name" value="PBDC1"/>
    <property type="match status" value="1"/>
</dbReference>
<dbReference type="InterPro" id="IPR008476">
    <property type="entry name" value="PBDC1_metazoa/fungi"/>
</dbReference>
<protein>
    <submittedName>
        <fullName evidence="2">Putative polysaccharide biosynthesis protein</fullName>
    </submittedName>
</protein>
<dbReference type="EMBL" id="JAHDYR010000021">
    <property type="protein sequence ID" value="KAG9393733.1"/>
    <property type="molecule type" value="Genomic_DNA"/>
</dbReference>
<dbReference type="GO" id="GO:0005737">
    <property type="term" value="C:cytoplasm"/>
    <property type="evidence" value="ECO:0007669"/>
    <property type="project" value="TreeGrafter"/>
</dbReference>
<feature type="domain" description="Polysaccharide biosynthesis" evidence="1">
    <location>
        <begin position="18"/>
        <end position="143"/>
    </location>
</feature>
<proteinExistence type="predicted"/>
<evidence type="ECO:0000313" key="3">
    <source>
        <dbReference type="Proteomes" id="UP000717585"/>
    </source>
</evidence>
<dbReference type="InterPro" id="IPR021148">
    <property type="entry name" value="Polysacc_synth_dom"/>
</dbReference>
<dbReference type="PANTHER" id="PTHR13410:SF9">
    <property type="entry name" value="PROTEIN PBDC1"/>
    <property type="match status" value="1"/>
</dbReference>
<organism evidence="2 3">
    <name type="scientific">Carpediemonas membranifera</name>
    <dbReference type="NCBI Taxonomy" id="201153"/>
    <lineage>
        <taxon>Eukaryota</taxon>
        <taxon>Metamonada</taxon>
        <taxon>Carpediemonas-like organisms</taxon>
        <taxon>Carpediemonas</taxon>
    </lineage>
</organism>
<sequence length="145" mass="16967">MAPKHDPFEEGVSNDAQIELNWAMKAAKYAETYDRLRKSVKDLTTFRMTKIDDLIYSSFRFAFPELNIDAVEEEELKSEDAKKKWRPFLMPFEGKIPDWNMATLLRVDCKKDCDEHNTIIVPRCQYLAIEIARNKEGVNAKQYAK</sequence>
<dbReference type="OrthoDB" id="10248897at2759"/>
<dbReference type="PANTHER" id="PTHR13410">
    <property type="entry name" value="PROTEIN PBDC1"/>
    <property type="match status" value="1"/>
</dbReference>
<gene>
    <name evidence="2" type="ORF">J8273_4852</name>
</gene>
<name>A0A8J6ATJ0_9EUKA</name>
<evidence type="ECO:0000313" key="2">
    <source>
        <dbReference type="EMBL" id="KAG9393733.1"/>
    </source>
</evidence>
<evidence type="ECO:0000259" key="1">
    <source>
        <dbReference type="Pfam" id="PF04669"/>
    </source>
</evidence>
<dbReference type="AlphaFoldDB" id="A0A8J6ATJ0"/>
<reference evidence="2" key="1">
    <citation type="submission" date="2021-05" db="EMBL/GenBank/DDBJ databases">
        <title>A free-living protist that lacks canonical eukaryotic 1 DNA replication and segregation systems.</title>
        <authorList>
            <person name="Salas-Leiva D.E."/>
            <person name="Tromer E.C."/>
            <person name="Curtis B.A."/>
            <person name="Jerlstrom-Hultqvist J."/>
            <person name="Kolisko M."/>
            <person name="Yi Z."/>
            <person name="Salas-Leiva J.S."/>
            <person name="Gallot-Lavallee L."/>
            <person name="Kops G.J.P.L."/>
            <person name="Archibald J.M."/>
            <person name="Simpson A.G.B."/>
            <person name="Roger A.J."/>
        </authorList>
    </citation>
    <scope>NUCLEOTIDE SEQUENCE</scope>
    <source>
        <strain evidence="2">BICM</strain>
    </source>
</reference>
<dbReference type="Gene3D" id="1.10.3560.10">
    <property type="entry name" value="yst0336 like domain"/>
    <property type="match status" value="1"/>
</dbReference>
<dbReference type="Proteomes" id="UP000717585">
    <property type="component" value="Unassembled WGS sequence"/>
</dbReference>
<accession>A0A8J6ATJ0</accession>
<dbReference type="InterPro" id="IPR023139">
    <property type="entry name" value="PBDC1-like_dom_sf"/>
</dbReference>